<dbReference type="OrthoDB" id="6078279at2"/>
<dbReference type="Proteomes" id="UP000199758">
    <property type="component" value="Unassembled WGS sequence"/>
</dbReference>
<dbReference type="InterPro" id="IPR022798">
    <property type="entry name" value="BcsD_bac"/>
</dbReference>
<proteinExistence type="predicted"/>
<dbReference type="AlphaFoldDB" id="A0A1M5RP41"/>
<evidence type="ECO:0000313" key="1">
    <source>
        <dbReference type="EMBL" id="SHH28064.1"/>
    </source>
</evidence>
<keyword evidence="2" id="KW-1185">Reference proteome</keyword>
<dbReference type="EMBL" id="FQWZ01000008">
    <property type="protein sequence ID" value="SHH28064.1"/>
    <property type="molecule type" value="Genomic_DNA"/>
</dbReference>
<dbReference type="InterPro" id="IPR038470">
    <property type="entry name" value="Cellsynth_D_sf"/>
</dbReference>
<reference evidence="1 2" key="1">
    <citation type="submission" date="2016-11" db="EMBL/GenBank/DDBJ databases">
        <authorList>
            <person name="Jaros S."/>
            <person name="Januszkiewicz K."/>
            <person name="Wedrychowicz H."/>
        </authorList>
    </citation>
    <scope>NUCLEOTIDE SEQUENCE [LARGE SCALE GENOMIC DNA]</scope>
    <source>
        <strain evidence="1 2">CGMCC 1.7049</strain>
    </source>
</reference>
<organism evidence="1 2">
    <name type="scientific">Hydrocarboniphaga daqingensis</name>
    <dbReference type="NCBI Taxonomy" id="490188"/>
    <lineage>
        <taxon>Bacteria</taxon>
        <taxon>Pseudomonadati</taxon>
        <taxon>Pseudomonadota</taxon>
        <taxon>Gammaproteobacteria</taxon>
        <taxon>Nevskiales</taxon>
        <taxon>Nevskiaceae</taxon>
        <taxon>Hydrocarboniphaga</taxon>
    </lineage>
</organism>
<gene>
    <name evidence="1" type="ORF">SAMN04488068_3120</name>
</gene>
<dbReference type="Pfam" id="PF03500">
    <property type="entry name" value="Cellsynth_D"/>
    <property type="match status" value="1"/>
</dbReference>
<name>A0A1M5RP41_9GAMM</name>
<accession>A0A1M5RP41</accession>
<dbReference type="Gene3D" id="3.30.70.2590">
    <property type="match status" value="1"/>
</dbReference>
<dbReference type="RefSeq" id="WP_084083490.1">
    <property type="nucleotide sequence ID" value="NZ_FQWZ01000008.1"/>
</dbReference>
<evidence type="ECO:0000313" key="2">
    <source>
        <dbReference type="Proteomes" id="UP000199758"/>
    </source>
</evidence>
<dbReference type="GO" id="GO:0030244">
    <property type="term" value="P:cellulose biosynthetic process"/>
    <property type="evidence" value="ECO:0007669"/>
    <property type="project" value="InterPro"/>
</dbReference>
<sequence length="160" mass="17812">MSELEQGSLQYFHSRASFSLWLPLLRSMADELNAQMPAEDLRSFFFAIGGRIAAADPLPVGTSLADLERSANDFFSRYGWGWVKIRDLHAALEFVHACAPLRQAFGDASMSWAPALFEGIYAAWLKRIGASSQLELHQVGGLEGSVDVMRFRLAHPSYFV</sequence>
<evidence type="ECO:0008006" key="3">
    <source>
        <dbReference type="Google" id="ProtNLM"/>
    </source>
</evidence>
<protein>
    <recommendedName>
        <fullName evidence="3">Cellulose synthase subunit D</fullName>
    </recommendedName>
</protein>
<dbReference type="STRING" id="490188.SAMN04488068_3120"/>